<accession>A0A848GNC2</accession>
<keyword evidence="2" id="KW-1185">Reference proteome</keyword>
<gene>
    <name evidence="1" type="ORF">HHL17_22385</name>
</gene>
<dbReference type="Proteomes" id="UP000583266">
    <property type="component" value="Unassembled WGS sequence"/>
</dbReference>
<evidence type="ECO:0000313" key="2">
    <source>
        <dbReference type="Proteomes" id="UP000583266"/>
    </source>
</evidence>
<sequence>MKGISSLFLWLAVVLVPGHAFGQWPKKNTSRLIKIELNDKGALIGTLPPTLNPSDRLQFFIHAADTGDRRHFTLFRQAMELYNSQWSNSPYKNGYEWLFTDTAQSRKAMIEEIRKTNAYLNHPDDTHLDSLQSNKLLPIPDKQFNLPATRITINFPGREPVSVSLKSVAGGAVSEKELLISDYGDLTTGQTITFRVEREDKYQALVIDHFKKAKRYLNREQEKQWNQLLKEIISYAPLIDTVANLSRDYLKKEIDRDAYINGIQQKCRQIMTVSALLDQLQTLNANRWLSTWLWYTRGTLRFNPFDFSGGQPLKDYTALHFKPDTSGYYHSFTTTVDSAIARLRKNPRPGNPDTILLLADKQKQGAAKLIDKSAGTTFVNDNNKAAEAFQQTTSLTYKGSLLVSTEDQLKFVRYHDALKGYTLFPKTPKDYPEDYAMYVGMLNVPTDKIVTLDQRLSDFTEKAEFTNQVQEALGAISGGKSAVTEAAKIFESIKTLKSGTQNIDDNCVQTAGEIYEHYLFVTLGYPGDLPVPDKLSNKTDSSNYKYSSILAAQDDKAAPFTNEYSIVERLAADTSKKQTAKGFRYNVGKLRSFAIGAGLAFGFSQVTQVNADSVGALSTATDAARAKFIVGLKYYPFKTFLRDNGICPRWPERRFSLFGGFEVLDPLNNLYLGIGYDIVPGLNVNVGANFYRQHYYRVQNDRILDKATRMPAVGYLAITLDPEVVVDLIKLMAK</sequence>
<protein>
    <submittedName>
        <fullName evidence="1">Uncharacterized protein</fullName>
    </submittedName>
</protein>
<name>A0A848GNC2_9BACT</name>
<comment type="caution">
    <text evidence="1">The sequence shown here is derived from an EMBL/GenBank/DDBJ whole genome shotgun (WGS) entry which is preliminary data.</text>
</comment>
<evidence type="ECO:0000313" key="1">
    <source>
        <dbReference type="EMBL" id="NML39966.1"/>
    </source>
</evidence>
<organism evidence="1 2">
    <name type="scientific">Chitinophaga fulva</name>
    <dbReference type="NCBI Taxonomy" id="2728842"/>
    <lineage>
        <taxon>Bacteria</taxon>
        <taxon>Pseudomonadati</taxon>
        <taxon>Bacteroidota</taxon>
        <taxon>Chitinophagia</taxon>
        <taxon>Chitinophagales</taxon>
        <taxon>Chitinophagaceae</taxon>
        <taxon>Chitinophaga</taxon>
    </lineage>
</organism>
<dbReference type="RefSeq" id="WP_169227013.1">
    <property type="nucleotide sequence ID" value="NZ_JABBGC010000002.1"/>
</dbReference>
<proteinExistence type="predicted"/>
<reference evidence="1 2" key="1">
    <citation type="submission" date="2020-04" db="EMBL/GenBank/DDBJ databases">
        <title>Chitinophaga sp. G-6-1-13 sp. nov., isolated from soil.</title>
        <authorList>
            <person name="Dahal R.H."/>
            <person name="Chaudhary D.K."/>
        </authorList>
    </citation>
    <scope>NUCLEOTIDE SEQUENCE [LARGE SCALE GENOMIC DNA]</scope>
    <source>
        <strain evidence="1 2">G-6-1-13</strain>
    </source>
</reference>
<dbReference type="AlphaFoldDB" id="A0A848GNC2"/>
<dbReference type="EMBL" id="JABBGC010000002">
    <property type="protein sequence ID" value="NML39966.1"/>
    <property type="molecule type" value="Genomic_DNA"/>
</dbReference>